<evidence type="ECO:0000256" key="9">
    <source>
        <dbReference type="ARBA" id="ARBA00073635"/>
    </source>
</evidence>
<dbReference type="InterPro" id="IPR045886">
    <property type="entry name" value="ThiF/MoeB/HesA"/>
</dbReference>
<dbReference type="GO" id="GO:0008146">
    <property type="term" value="F:sulfotransferase activity"/>
    <property type="evidence" value="ECO:0007669"/>
    <property type="project" value="TreeGrafter"/>
</dbReference>
<evidence type="ECO:0000256" key="12">
    <source>
        <dbReference type="ARBA" id="ARBA00078531"/>
    </source>
</evidence>
<dbReference type="CDD" id="cd00158">
    <property type="entry name" value="RHOD"/>
    <property type="match status" value="1"/>
</dbReference>
<evidence type="ECO:0000256" key="8">
    <source>
        <dbReference type="ARBA" id="ARBA00066884"/>
    </source>
</evidence>
<dbReference type="InterPro" id="IPR000594">
    <property type="entry name" value="ThiF_NAD_FAD-bd"/>
</dbReference>
<comment type="subunit">
    <text evidence="7">Homodimer. Forms a stable heterotetrameric complex of 2 MoeB and 2 MoaD during adenylation of MoaD.</text>
</comment>
<dbReference type="SMART" id="SM00450">
    <property type="entry name" value="RHOD"/>
    <property type="match status" value="1"/>
</dbReference>
<comment type="caution">
    <text evidence="14">The sequence shown here is derived from an EMBL/GenBank/DDBJ whole genome shotgun (WGS) entry which is preliminary data.</text>
</comment>
<dbReference type="CDD" id="cd00757">
    <property type="entry name" value="ThiF_MoeB_HesA_family"/>
    <property type="match status" value="1"/>
</dbReference>
<evidence type="ECO:0000256" key="5">
    <source>
        <dbReference type="ARBA" id="ARBA00052218"/>
    </source>
</evidence>
<evidence type="ECO:0000259" key="13">
    <source>
        <dbReference type="PROSITE" id="PS50206"/>
    </source>
</evidence>
<accession>A0A934PI69</accession>
<dbReference type="GO" id="GO:0005829">
    <property type="term" value="C:cytosol"/>
    <property type="evidence" value="ECO:0007669"/>
    <property type="project" value="TreeGrafter"/>
</dbReference>
<evidence type="ECO:0000256" key="7">
    <source>
        <dbReference type="ARBA" id="ARBA00063809"/>
    </source>
</evidence>
<evidence type="ECO:0000256" key="6">
    <source>
        <dbReference type="ARBA" id="ARBA00055169"/>
    </source>
</evidence>
<dbReference type="PROSITE" id="PS50206">
    <property type="entry name" value="RHODANESE_3"/>
    <property type="match status" value="1"/>
</dbReference>
<comment type="similarity">
    <text evidence="1">Belongs to the HesA/MoeB/ThiF family.</text>
</comment>
<dbReference type="InterPro" id="IPR001763">
    <property type="entry name" value="Rhodanese-like_dom"/>
</dbReference>
<dbReference type="Pfam" id="PF00581">
    <property type="entry name" value="Rhodanese"/>
    <property type="match status" value="1"/>
</dbReference>
<keyword evidence="15" id="KW-1185">Reference proteome</keyword>
<proteinExistence type="inferred from homology"/>
<evidence type="ECO:0000313" key="14">
    <source>
        <dbReference type="EMBL" id="MBK0368561.1"/>
    </source>
</evidence>
<dbReference type="EMBL" id="JAEHFV010000001">
    <property type="protein sequence ID" value="MBK0368561.1"/>
    <property type="molecule type" value="Genomic_DNA"/>
</dbReference>
<evidence type="ECO:0000256" key="11">
    <source>
        <dbReference type="ARBA" id="ARBA00075328"/>
    </source>
</evidence>
<dbReference type="Proteomes" id="UP000609172">
    <property type="component" value="Unassembled WGS sequence"/>
</dbReference>
<dbReference type="NCBIfam" id="NF004281">
    <property type="entry name" value="PRK05690.1"/>
    <property type="match status" value="1"/>
</dbReference>
<dbReference type="Gene3D" id="3.40.50.720">
    <property type="entry name" value="NAD(P)-binding Rossmann-like Domain"/>
    <property type="match status" value="1"/>
</dbReference>
<dbReference type="GO" id="GO:0005524">
    <property type="term" value="F:ATP binding"/>
    <property type="evidence" value="ECO:0007669"/>
    <property type="project" value="UniProtKB-KW"/>
</dbReference>
<dbReference type="InterPro" id="IPR035985">
    <property type="entry name" value="Ubiquitin-activating_enz"/>
</dbReference>
<gene>
    <name evidence="14" type="ORF">I5M07_01830</name>
</gene>
<dbReference type="PANTHER" id="PTHR10953">
    <property type="entry name" value="UBIQUITIN-ACTIVATING ENZYME E1"/>
    <property type="match status" value="1"/>
</dbReference>
<evidence type="ECO:0000256" key="4">
    <source>
        <dbReference type="ARBA" id="ARBA00022840"/>
    </source>
</evidence>
<keyword evidence="2" id="KW-0808">Transferase</keyword>
<dbReference type="AlphaFoldDB" id="A0A934PI69"/>
<dbReference type="GO" id="GO:0008641">
    <property type="term" value="F:ubiquitin-like modifier activating enzyme activity"/>
    <property type="evidence" value="ECO:0007669"/>
    <property type="project" value="InterPro"/>
</dbReference>
<dbReference type="GO" id="GO:0004792">
    <property type="term" value="F:thiosulfate-cyanide sulfurtransferase activity"/>
    <property type="evidence" value="ECO:0007669"/>
    <property type="project" value="TreeGrafter"/>
</dbReference>
<evidence type="ECO:0000256" key="10">
    <source>
        <dbReference type="ARBA" id="ARBA00075110"/>
    </source>
</evidence>
<protein>
    <recommendedName>
        <fullName evidence="9">Molybdopterin-synthase adenylyltransferase</fullName>
        <ecNumber evidence="8">2.7.7.80</ecNumber>
    </recommendedName>
    <alternativeName>
        <fullName evidence="12">MoaD protein adenylase</fullName>
    </alternativeName>
    <alternativeName>
        <fullName evidence="10">Molybdopterin-converting factor subunit 1 adenylase</fullName>
    </alternativeName>
    <alternativeName>
        <fullName evidence="11">Sulfur carrier protein MoaD adenylyltransferase</fullName>
    </alternativeName>
</protein>
<evidence type="ECO:0000256" key="2">
    <source>
        <dbReference type="ARBA" id="ARBA00022679"/>
    </source>
</evidence>
<feature type="domain" description="Rhodanese" evidence="13">
    <location>
        <begin position="269"/>
        <end position="342"/>
    </location>
</feature>
<dbReference type="PANTHER" id="PTHR10953:SF102">
    <property type="entry name" value="ADENYLYLTRANSFERASE AND SULFURTRANSFERASE MOCS3"/>
    <property type="match status" value="1"/>
</dbReference>
<organism evidence="14 15">
    <name type="scientific">Flavobacterium agrisoli</name>
    <dbReference type="NCBI Taxonomy" id="2793066"/>
    <lineage>
        <taxon>Bacteria</taxon>
        <taxon>Pseudomonadati</taxon>
        <taxon>Bacteroidota</taxon>
        <taxon>Flavobacteriia</taxon>
        <taxon>Flavobacteriales</taxon>
        <taxon>Flavobacteriaceae</taxon>
        <taxon>Flavobacterium</taxon>
    </lineage>
</organism>
<dbReference type="SUPFAM" id="SSF69572">
    <property type="entry name" value="Activating enzymes of the ubiquitin-like proteins"/>
    <property type="match status" value="1"/>
</dbReference>
<dbReference type="EC" id="2.7.7.80" evidence="8"/>
<comment type="catalytic activity">
    <reaction evidence="5">
        <text>[molybdopterin-synthase sulfur-carrier protein]-C-terminal Gly-Gly + ATP + H(+) = [molybdopterin-synthase sulfur-carrier protein]-C-terminal Gly-Gly-AMP + diphosphate</text>
        <dbReference type="Rhea" id="RHEA:43616"/>
        <dbReference type="Rhea" id="RHEA-COMP:12159"/>
        <dbReference type="Rhea" id="RHEA-COMP:12202"/>
        <dbReference type="ChEBI" id="CHEBI:15378"/>
        <dbReference type="ChEBI" id="CHEBI:30616"/>
        <dbReference type="ChEBI" id="CHEBI:33019"/>
        <dbReference type="ChEBI" id="CHEBI:90618"/>
        <dbReference type="ChEBI" id="CHEBI:90778"/>
        <dbReference type="EC" id="2.7.7.80"/>
    </reaction>
</comment>
<dbReference type="InterPro" id="IPR036873">
    <property type="entry name" value="Rhodanese-like_dom_sf"/>
</dbReference>
<dbReference type="Pfam" id="PF00899">
    <property type="entry name" value="ThiF"/>
    <property type="match status" value="1"/>
</dbReference>
<dbReference type="Gene3D" id="3.40.250.10">
    <property type="entry name" value="Rhodanese-like domain"/>
    <property type="match status" value="1"/>
</dbReference>
<evidence type="ECO:0000313" key="15">
    <source>
        <dbReference type="Proteomes" id="UP000609172"/>
    </source>
</evidence>
<keyword evidence="4" id="KW-0067">ATP-binding</keyword>
<sequence length="360" mass="40020">MKMSSRYNRQVILPQIGTTGQEKLQNAKVLLIGAGGLGATILPYLTAAGIGKIGIVDVDKIEITNLQRQVIYTTDGIGKSKVQEAKKSMNALNSDCEIIAYEMLFSAENALELVEKYDVIIDGTDNIATKYLINDACVVKNKPLVYGSVYRFEGQVAVFNYQNGPTYRCLYPNENRNSMNCVEAGVLGVSVGIIGMLQANEVLKILLGIGEVITGSVLIYNCLSNLQEKFSFAKKEVYIQSEAEFRNHFKTTEDNSRTIEITTIMSKISSKNVLFLDVRNSDELPLVEFENCIQIPLSELEEKHSILDKSKEIIVFCQSGIRSKMAAEMLQKRNFKNIINCEFGAQALVTLLKENKVSSH</sequence>
<evidence type="ECO:0000256" key="1">
    <source>
        <dbReference type="ARBA" id="ARBA00009919"/>
    </source>
</evidence>
<name>A0A934PI69_9FLAO</name>
<dbReference type="FunFam" id="3.40.50.720:FF:000033">
    <property type="entry name" value="Adenylyltransferase and sulfurtransferase MOCS3"/>
    <property type="match status" value="1"/>
</dbReference>
<evidence type="ECO:0000256" key="3">
    <source>
        <dbReference type="ARBA" id="ARBA00022741"/>
    </source>
</evidence>
<keyword evidence="3" id="KW-0547">Nucleotide-binding</keyword>
<dbReference type="GO" id="GO:0061605">
    <property type="term" value="F:molybdopterin-synthase adenylyltransferase activity"/>
    <property type="evidence" value="ECO:0007669"/>
    <property type="project" value="UniProtKB-EC"/>
</dbReference>
<reference evidence="14" key="1">
    <citation type="submission" date="2020-12" db="EMBL/GenBank/DDBJ databases">
        <title>Bacterial novel species Flavobacterium sp. SE-1-e isolated from soil.</title>
        <authorList>
            <person name="Jung H.-Y."/>
        </authorList>
    </citation>
    <scope>NUCLEOTIDE SEQUENCE</scope>
    <source>
        <strain evidence="14">SE-1-e</strain>
    </source>
</reference>
<comment type="function">
    <text evidence="6">Catalyzes the adenylation by ATP of the carboxyl group of the C-terminal glycine of sulfur carrier protein MoaD.</text>
</comment>